<dbReference type="InterPro" id="IPR050570">
    <property type="entry name" value="Cell_wall_metabolism_enzyme"/>
</dbReference>
<comment type="caution">
    <text evidence="2">The sequence shown here is derived from an EMBL/GenBank/DDBJ whole genome shotgun (WGS) entry which is preliminary data.</text>
</comment>
<gene>
    <name evidence="2" type="ORF">Pa4123_89910</name>
</gene>
<dbReference type="EMBL" id="BSDI01000096">
    <property type="protein sequence ID" value="GLI03712.1"/>
    <property type="molecule type" value="Genomic_DNA"/>
</dbReference>
<protein>
    <recommendedName>
        <fullName evidence="1">M23ase beta-sheet core domain-containing protein</fullName>
    </recommendedName>
</protein>
<dbReference type="RefSeq" id="WP_281906112.1">
    <property type="nucleotide sequence ID" value="NZ_BSDI01000096.1"/>
</dbReference>
<evidence type="ECO:0000313" key="3">
    <source>
        <dbReference type="Proteomes" id="UP001144280"/>
    </source>
</evidence>
<dbReference type="PANTHER" id="PTHR21666:SF270">
    <property type="entry name" value="MUREIN HYDROLASE ACTIVATOR ENVC"/>
    <property type="match status" value="1"/>
</dbReference>
<dbReference type="InterPro" id="IPR016047">
    <property type="entry name" value="M23ase_b-sheet_dom"/>
</dbReference>
<sequence length="133" mass="14033">MSDSRLDIRSRSPGTVHTDDPACRLAWCREGWYVDIEHPNPGGPGGVIVTRYCHLLTRPAVVEGQHVVAGHVIGVSGSSGHSSGPHLHYEVHLGDHSPATAVDPVVFMAGVCAPLGRFTTTTTPPPCELPPGT</sequence>
<dbReference type="CDD" id="cd12797">
    <property type="entry name" value="M23_peptidase"/>
    <property type="match status" value="1"/>
</dbReference>
<dbReference type="Gene3D" id="2.70.70.10">
    <property type="entry name" value="Glucose Permease (Domain IIA)"/>
    <property type="match status" value="1"/>
</dbReference>
<dbReference type="SUPFAM" id="SSF51261">
    <property type="entry name" value="Duplicated hybrid motif"/>
    <property type="match status" value="1"/>
</dbReference>
<dbReference type="InterPro" id="IPR011055">
    <property type="entry name" value="Dup_hybrid_motif"/>
</dbReference>
<evidence type="ECO:0000259" key="1">
    <source>
        <dbReference type="Pfam" id="PF01551"/>
    </source>
</evidence>
<dbReference type="PANTHER" id="PTHR21666">
    <property type="entry name" value="PEPTIDASE-RELATED"/>
    <property type="match status" value="1"/>
</dbReference>
<dbReference type="Proteomes" id="UP001144280">
    <property type="component" value="Unassembled WGS sequence"/>
</dbReference>
<proteinExistence type="predicted"/>
<dbReference type="Pfam" id="PF01551">
    <property type="entry name" value="Peptidase_M23"/>
    <property type="match status" value="1"/>
</dbReference>
<keyword evidence="3" id="KW-1185">Reference proteome</keyword>
<organism evidence="2 3">
    <name type="scientific">Phytohabitans aurantiacus</name>
    <dbReference type="NCBI Taxonomy" id="3016789"/>
    <lineage>
        <taxon>Bacteria</taxon>
        <taxon>Bacillati</taxon>
        <taxon>Actinomycetota</taxon>
        <taxon>Actinomycetes</taxon>
        <taxon>Micromonosporales</taxon>
        <taxon>Micromonosporaceae</taxon>
    </lineage>
</organism>
<accession>A0ABQ5RBZ3</accession>
<name>A0ABQ5RBZ3_9ACTN</name>
<evidence type="ECO:0000313" key="2">
    <source>
        <dbReference type="EMBL" id="GLI03712.1"/>
    </source>
</evidence>
<reference evidence="2" key="1">
    <citation type="submission" date="2022-12" db="EMBL/GenBank/DDBJ databases">
        <title>New Phytohabitans aurantiacus sp. RD004123 nov., an actinomycete isolated from soil.</title>
        <authorList>
            <person name="Triningsih D.W."/>
            <person name="Harunari E."/>
            <person name="Igarashi Y."/>
        </authorList>
    </citation>
    <scope>NUCLEOTIDE SEQUENCE</scope>
    <source>
        <strain evidence="2">RD004123</strain>
    </source>
</reference>
<feature type="domain" description="M23ase beta-sheet core" evidence="1">
    <location>
        <begin position="10"/>
        <end position="94"/>
    </location>
</feature>